<keyword evidence="4" id="KW-0249">Electron transport</keyword>
<dbReference type="Gene3D" id="2.60.40.1210">
    <property type="entry name" value="Cellobiose dehydrogenase, cytochrome domain"/>
    <property type="match status" value="1"/>
</dbReference>
<accession>A0A4U0XDN7</accession>
<name>A0A4U0XDN7_9PEZI</name>
<dbReference type="AlphaFoldDB" id="A0A4U0XDN7"/>
<evidence type="ECO:0000256" key="7">
    <source>
        <dbReference type="SAM" id="MobiDB-lite"/>
    </source>
</evidence>
<feature type="region of interest" description="Disordered" evidence="7">
    <location>
        <begin position="215"/>
        <end position="248"/>
    </location>
</feature>
<feature type="compositionally biased region" description="Polar residues" evidence="7">
    <location>
        <begin position="228"/>
        <end position="244"/>
    </location>
</feature>
<feature type="chain" id="PRO_5020223298" description="DOMON domain-containing protein" evidence="9">
    <location>
        <begin position="23"/>
        <end position="496"/>
    </location>
</feature>
<organism evidence="11 12">
    <name type="scientific">Friedmanniomyces simplex</name>
    <dbReference type="NCBI Taxonomy" id="329884"/>
    <lineage>
        <taxon>Eukaryota</taxon>
        <taxon>Fungi</taxon>
        <taxon>Dikarya</taxon>
        <taxon>Ascomycota</taxon>
        <taxon>Pezizomycotina</taxon>
        <taxon>Dothideomycetes</taxon>
        <taxon>Dothideomycetidae</taxon>
        <taxon>Mycosphaerellales</taxon>
        <taxon>Teratosphaeriaceae</taxon>
        <taxon>Friedmanniomyces</taxon>
    </lineage>
</organism>
<keyword evidence="9" id="KW-0732">Signal</keyword>
<dbReference type="Proteomes" id="UP000309340">
    <property type="component" value="Unassembled WGS sequence"/>
</dbReference>
<keyword evidence="6 8" id="KW-0472">Membrane</keyword>
<dbReference type="InterPro" id="IPR006593">
    <property type="entry name" value="Cyt_b561/ferric_Rdtase_TM"/>
</dbReference>
<proteinExistence type="predicted"/>
<evidence type="ECO:0000256" key="2">
    <source>
        <dbReference type="ARBA" id="ARBA00022448"/>
    </source>
</evidence>
<dbReference type="SMART" id="SM00664">
    <property type="entry name" value="DoH"/>
    <property type="match status" value="1"/>
</dbReference>
<sequence>MLPFTFNTILLFALYLLGLSTAADTTTSPPASVFTYTSSDGGDGYGNQSFVFALNVDQSTSDLYIHMSAPAGNSWMGVGFGSEMQNSFMFIAYASNNGTGVTLSPRVATGHSEPSYDKDVSCDLIWANDLLNGNEVTNGGGASTMNLNAVCYNATKWANGALNIGDNASKTQAMIFAVGPGDSHGPNLRSDDLSAGLERHDAYGSFTLDIPHATSKDSATAGVPRPNGGTNNSTYTLSGASASQPKADHDPAPAIHGFIMCLSFLIIFPLGALLLRVLQRVILHAIVQAVGLFLVCCATAGGIVISTQYNRSKNFASAHQIIGILLLLALLSQLGLGILHHRIFKKTQSPTLLGKIHLYLGPTILLFGIINAPIGFVFAGNPHLCLPYAILLLLIIIVYLSIRFGARICCRGRRKQQNGAAGGADGYQYPQFGPSGGQSQGPYSQPPPAYGRQPSYGPGDDVPLRPYESQHSGLAAPPAGVSAADGVGTGSVLYLA</sequence>
<dbReference type="PROSITE" id="PS50836">
    <property type="entry name" value="DOMON"/>
    <property type="match status" value="1"/>
</dbReference>
<protein>
    <recommendedName>
        <fullName evidence="10">DOMON domain-containing protein</fullName>
    </recommendedName>
</protein>
<dbReference type="EMBL" id="NAJQ01000256">
    <property type="protein sequence ID" value="TKA73628.1"/>
    <property type="molecule type" value="Genomic_DNA"/>
</dbReference>
<dbReference type="Pfam" id="PF16010">
    <property type="entry name" value="CDH-cyt"/>
    <property type="match status" value="1"/>
</dbReference>
<reference evidence="11 12" key="1">
    <citation type="submission" date="2017-03" db="EMBL/GenBank/DDBJ databases">
        <title>Genomes of endolithic fungi from Antarctica.</title>
        <authorList>
            <person name="Coleine C."/>
            <person name="Masonjones S."/>
            <person name="Stajich J.E."/>
        </authorList>
    </citation>
    <scope>NUCLEOTIDE SEQUENCE [LARGE SCALE GENOMIC DNA]</scope>
    <source>
        <strain evidence="11 12">CCFEE 5184</strain>
    </source>
</reference>
<feature type="transmembrane region" description="Helical" evidence="8">
    <location>
        <begin position="386"/>
        <end position="406"/>
    </location>
</feature>
<feature type="transmembrane region" description="Helical" evidence="8">
    <location>
        <begin position="254"/>
        <end position="275"/>
    </location>
</feature>
<dbReference type="OrthoDB" id="19261at2759"/>
<dbReference type="SMART" id="SM00665">
    <property type="entry name" value="B561"/>
    <property type="match status" value="1"/>
</dbReference>
<dbReference type="STRING" id="329884.A0A4U0XDN7"/>
<feature type="transmembrane region" description="Helical" evidence="8">
    <location>
        <begin position="359"/>
        <end position="380"/>
    </location>
</feature>
<dbReference type="PANTHER" id="PTHR47797">
    <property type="entry name" value="DEHYDROGENASE, PUTATIVE (AFU_ORTHOLOGUE AFUA_8G05805)-RELATED"/>
    <property type="match status" value="1"/>
</dbReference>
<evidence type="ECO:0000256" key="5">
    <source>
        <dbReference type="ARBA" id="ARBA00022989"/>
    </source>
</evidence>
<evidence type="ECO:0000256" key="6">
    <source>
        <dbReference type="ARBA" id="ARBA00023136"/>
    </source>
</evidence>
<feature type="signal peptide" evidence="9">
    <location>
        <begin position="1"/>
        <end position="22"/>
    </location>
</feature>
<evidence type="ECO:0000259" key="10">
    <source>
        <dbReference type="PROSITE" id="PS50836"/>
    </source>
</evidence>
<keyword evidence="5 8" id="KW-1133">Transmembrane helix</keyword>
<dbReference type="Gene3D" id="1.20.120.1770">
    <property type="match status" value="1"/>
</dbReference>
<feature type="domain" description="DOMON" evidence="10">
    <location>
        <begin position="48"/>
        <end position="179"/>
    </location>
</feature>
<comment type="caution">
    <text evidence="11">The sequence shown here is derived from an EMBL/GenBank/DDBJ whole genome shotgun (WGS) entry which is preliminary data.</text>
</comment>
<dbReference type="InterPro" id="IPR005018">
    <property type="entry name" value="DOMON_domain"/>
</dbReference>
<feature type="region of interest" description="Disordered" evidence="7">
    <location>
        <begin position="435"/>
        <end position="481"/>
    </location>
</feature>
<dbReference type="GO" id="GO:0016020">
    <property type="term" value="C:membrane"/>
    <property type="evidence" value="ECO:0007669"/>
    <property type="project" value="UniProtKB-SubCell"/>
</dbReference>
<evidence type="ECO:0000256" key="9">
    <source>
        <dbReference type="SAM" id="SignalP"/>
    </source>
</evidence>
<feature type="transmembrane region" description="Helical" evidence="8">
    <location>
        <begin position="317"/>
        <end position="339"/>
    </location>
</feature>
<keyword evidence="2" id="KW-0813">Transport</keyword>
<dbReference type="PANTHER" id="PTHR47797:SF1">
    <property type="entry name" value="CYTOCHROME B561 DOMAIN-CONTAINING PROTEIN-RELATED"/>
    <property type="match status" value="1"/>
</dbReference>
<keyword evidence="12" id="KW-1185">Reference proteome</keyword>
<evidence type="ECO:0000313" key="11">
    <source>
        <dbReference type="EMBL" id="TKA73628.1"/>
    </source>
</evidence>
<evidence type="ECO:0000256" key="8">
    <source>
        <dbReference type="SAM" id="Phobius"/>
    </source>
</evidence>
<evidence type="ECO:0000313" key="12">
    <source>
        <dbReference type="Proteomes" id="UP000309340"/>
    </source>
</evidence>
<keyword evidence="3 8" id="KW-0812">Transmembrane</keyword>
<gene>
    <name evidence="11" type="ORF">B0A55_07490</name>
</gene>
<dbReference type="CDD" id="cd08760">
    <property type="entry name" value="Cyt_b561_FRRS1_like"/>
    <property type="match status" value="1"/>
</dbReference>
<feature type="transmembrane region" description="Helical" evidence="8">
    <location>
        <begin position="282"/>
        <end position="305"/>
    </location>
</feature>
<dbReference type="InterPro" id="IPR015920">
    <property type="entry name" value="Cellobiose_DH-like_cyt"/>
</dbReference>
<dbReference type="Pfam" id="PF03188">
    <property type="entry name" value="Cytochrom_B561"/>
    <property type="match status" value="1"/>
</dbReference>
<dbReference type="CDD" id="cd09630">
    <property type="entry name" value="CDH_like_cytochrome"/>
    <property type="match status" value="1"/>
</dbReference>
<evidence type="ECO:0000256" key="4">
    <source>
        <dbReference type="ARBA" id="ARBA00022982"/>
    </source>
</evidence>
<evidence type="ECO:0000256" key="3">
    <source>
        <dbReference type="ARBA" id="ARBA00022692"/>
    </source>
</evidence>
<dbReference type="SUPFAM" id="SSF49344">
    <property type="entry name" value="CBD9-like"/>
    <property type="match status" value="1"/>
</dbReference>
<comment type="subcellular location">
    <subcellularLocation>
        <location evidence="1">Membrane</location>
    </subcellularLocation>
</comment>
<evidence type="ECO:0000256" key="1">
    <source>
        <dbReference type="ARBA" id="ARBA00004370"/>
    </source>
</evidence>